<dbReference type="RefSeq" id="WP_183395363.1">
    <property type="nucleotide sequence ID" value="NZ_JACIDR010000003.1"/>
</dbReference>
<gene>
    <name evidence="3" type="ORF">GGR24_002168</name>
</gene>
<proteinExistence type="predicted"/>
<feature type="region of interest" description="Disordered" evidence="1">
    <location>
        <begin position="36"/>
        <end position="62"/>
    </location>
</feature>
<keyword evidence="2" id="KW-0472">Membrane</keyword>
<evidence type="ECO:0000256" key="2">
    <source>
        <dbReference type="SAM" id="Phobius"/>
    </source>
</evidence>
<keyword evidence="4" id="KW-1185">Reference proteome</keyword>
<dbReference type="EMBL" id="JACIDR010000003">
    <property type="protein sequence ID" value="MBB3973498.1"/>
    <property type="molecule type" value="Genomic_DNA"/>
</dbReference>
<protein>
    <submittedName>
        <fullName evidence="3">Uncharacterized protein</fullName>
    </submittedName>
</protein>
<organism evidence="3 4">
    <name type="scientific">Hansschlegelia beijingensis</name>
    <dbReference type="NCBI Taxonomy" id="1133344"/>
    <lineage>
        <taxon>Bacteria</taxon>
        <taxon>Pseudomonadati</taxon>
        <taxon>Pseudomonadota</taxon>
        <taxon>Alphaproteobacteria</taxon>
        <taxon>Hyphomicrobiales</taxon>
        <taxon>Methylopilaceae</taxon>
        <taxon>Hansschlegelia</taxon>
    </lineage>
</organism>
<evidence type="ECO:0000256" key="1">
    <source>
        <dbReference type="SAM" id="MobiDB-lite"/>
    </source>
</evidence>
<evidence type="ECO:0000313" key="4">
    <source>
        <dbReference type="Proteomes" id="UP000528964"/>
    </source>
</evidence>
<keyword evidence="2" id="KW-0812">Transmembrane</keyword>
<feature type="transmembrane region" description="Helical" evidence="2">
    <location>
        <begin position="6"/>
        <end position="29"/>
    </location>
</feature>
<dbReference type="AlphaFoldDB" id="A0A7W6D5F9"/>
<dbReference type="Proteomes" id="UP000528964">
    <property type="component" value="Unassembled WGS sequence"/>
</dbReference>
<accession>A0A7W6D5F9</accession>
<reference evidence="3 4" key="1">
    <citation type="submission" date="2020-08" db="EMBL/GenBank/DDBJ databases">
        <title>Genomic Encyclopedia of Type Strains, Phase IV (KMG-IV): sequencing the most valuable type-strain genomes for metagenomic binning, comparative biology and taxonomic classification.</title>
        <authorList>
            <person name="Goeker M."/>
        </authorList>
    </citation>
    <scope>NUCLEOTIDE SEQUENCE [LARGE SCALE GENOMIC DNA]</scope>
    <source>
        <strain evidence="3 4">DSM 25481</strain>
    </source>
</reference>
<evidence type="ECO:0000313" key="3">
    <source>
        <dbReference type="EMBL" id="MBB3973498.1"/>
    </source>
</evidence>
<keyword evidence="2" id="KW-1133">Transmembrane helix</keyword>
<feature type="compositionally biased region" description="Basic and acidic residues" evidence="1">
    <location>
        <begin position="40"/>
        <end position="62"/>
    </location>
</feature>
<name>A0A7W6D5F9_9HYPH</name>
<sequence length="62" mass="6819">MANGAGDLWGLMTVVGVVILGIVIAYAMIRNRRMTPQEKGVSERATDRVYDQEARDPANRNA</sequence>
<comment type="caution">
    <text evidence="3">The sequence shown here is derived from an EMBL/GenBank/DDBJ whole genome shotgun (WGS) entry which is preliminary data.</text>
</comment>